<dbReference type="GO" id="GO:0005524">
    <property type="term" value="F:ATP binding"/>
    <property type="evidence" value="ECO:0007669"/>
    <property type="project" value="UniProtKB-UniRule"/>
</dbReference>
<comment type="catalytic activity">
    <reaction evidence="3">
        <text>3'-dephospho-CoA + ATP = ADP + CoA + H(+)</text>
        <dbReference type="Rhea" id="RHEA:18245"/>
        <dbReference type="ChEBI" id="CHEBI:15378"/>
        <dbReference type="ChEBI" id="CHEBI:30616"/>
        <dbReference type="ChEBI" id="CHEBI:57287"/>
        <dbReference type="ChEBI" id="CHEBI:57328"/>
        <dbReference type="ChEBI" id="CHEBI:456216"/>
        <dbReference type="EC" id="2.7.1.24"/>
    </reaction>
</comment>
<dbReference type="InterPro" id="IPR027417">
    <property type="entry name" value="P-loop_NTPase"/>
</dbReference>
<dbReference type="Pfam" id="PF01121">
    <property type="entry name" value="CoaE"/>
    <property type="match status" value="1"/>
</dbReference>
<dbReference type="GO" id="GO:0015937">
    <property type="term" value="P:coenzyme A biosynthetic process"/>
    <property type="evidence" value="ECO:0007669"/>
    <property type="project" value="UniProtKB-UniRule"/>
</dbReference>
<keyword evidence="2 3" id="KW-0067">ATP-binding</keyword>
<dbReference type="PANTHER" id="PTHR10695">
    <property type="entry name" value="DEPHOSPHO-COA KINASE-RELATED"/>
    <property type="match status" value="1"/>
</dbReference>
<dbReference type="AlphaFoldDB" id="A0A0M2Q2T4"/>
<keyword evidence="3" id="KW-0963">Cytoplasm</keyword>
<protein>
    <recommendedName>
        <fullName evidence="3 4">Dephospho-CoA kinase</fullName>
        <ecNumber evidence="3 4">2.7.1.24</ecNumber>
    </recommendedName>
    <alternativeName>
        <fullName evidence="3">Dephosphocoenzyme A kinase</fullName>
    </alternativeName>
</protein>
<evidence type="ECO:0000256" key="2">
    <source>
        <dbReference type="ARBA" id="ARBA00022840"/>
    </source>
</evidence>
<dbReference type="PROSITE" id="PS51219">
    <property type="entry name" value="DPCK"/>
    <property type="match status" value="1"/>
</dbReference>
<dbReference type="UniPathway" id="UPA00241">
    <property type="reaction ID" value="UER00356"/>
</dbReference>
<sequence>MGTPTTTPDSRRLIGLTGGIATGKTTVSSYLGTVHQLPILDADRYAREAVQPNSAILQRVVDRYGSDILADGEHLDRHKLANTVFHDETERHWLESQIHPYVNQCFLDVMAALHDQPTLVLVIPLLFEAGLTEQVSEIWVVACSEEQQRQRLMQRDQLNLEEAQARIESQMPLAEKCNRAQVVLDNSGDRDALLAQIDRALLSAPAPSVSIPSP</sequence>
<comment type="function">
    <text evidence="3">Catalyzes the phosphorylation of the 3'-hydroxyl group of dephosphocoenzyme A to form coenzyme A.</text>
</comment>
<dbReference type="eggNOG" id="COG0237">
    <property type="taxonomic scope" value="Bacteria"/>
</dbReference>
<accession>A0A0M2Q2T4</accession>
<dbReference type="SUPFAM" id="SSF52540">
    <property type="entry name" value="P-loop containing nucleoside triphosphate hydrolases"/>
    <property type="match status" value="1"/>
</dbReference>
<name>A0A0M2Q2T4_PROHO</name>
<dbReference type="EMBL" id="AJTX02000002">
    <property type="protein sequence ID" value="KKJ01573.1"/>
    <property type="molecule type" value="Genomic_DNA"/>
</dbReference>
<dbReference type="Proteomes" id="UP000034681">
    <property type="component" value="Unassembled WGS sequence"/>
</dbReference>
<evidence type="ECO:0000256" key="4">
    <source>
        <dbReference type="NCBIfam" id="TIGR00152"/>
    </source>
</evidence>
<evidence type="ECO:0000256" key="3">
    <source>
        <dbReference type="HAMAP-Rule" id="MF_00376"/>
    </source>
</evidence>
<dbReference type="GO" id="GO:0004140">
    <property type="term" value="F:dephospho-CoA kinase activity"/>
    <property type="evidence" value="ECO:0007669"/>
    <property type="project" value="UniProtKB-UniRule"/>
</dbReference>
<dbReference type="PANTHER" id="PTHR10695:SF46">
    <property type="entry name" value="BIFUNCTIONAL COENZYME A SYNTHASE-RELATED"/>
    <property type="match status" value="1"/>
</dbReference>
<feature type="binding site" evidence="3">
    <location>
        <begin position="21"/>
        <end position="26"/>
    </location>
    <ligand>
        <name>ATP</name>
        <dbReference type="ChEBI" id="CHEBI:30616"/>
    </ligand>
</feature>
<organism evidence="5 6">
    <name type="scientific">Prochlorothrix hollandica PCC 9006 = CALU 1027</name>
    <dbReference type="NCBI Taxonomy" id="317619"/>
    <lineage>
        <taxon>Bacteria</taxon>
        <taxon>Bacillati</taxon>
        <taxon>Cyanobacteriota</taxon>
        <taxon>Cyanophyceae</taxon>
        <taxon>Prochlorotrichales</taxon>
        <taxon>Prochlorotrichaceae</taxon>
        <taxon>Prochlorothrix</taxon>
    </lineage>
</organism>
<dbReference type="HAMAP" id="MF_00376">
    <property type="entry name" value="Dephospho_CoA_kinase"/>
    <property type="match status" value="1"/>
</dbReference>
<dbReference type="RefSeq" id="WP_016924163.1">
    <property type="nucleotide sequence ID" value="NZ_KB235941.1"/>
</dbReference>
<dbReference type="InterPro" id="IPR001977">
    <property type="entry name" value="Depp_CoAkinase"/>
</dbReference>
<dbReference type="NCBIfam" id="TIGR00152">
    <property type="entry name" value="dephospho-CoA kinase"/>
    <property type="match status" value="1"/>
</dbReference>
<dbReference type="STRING" id="317619.GCA_000332315_04199"/>
<comment type="pathway">
    <text evidence="3">Cofactor biosynthesis; coenzyme A biosynthesis; CoA from (R)-pantothenate: step 5/5.</text>
</comment>
<dbReference type="CDD" id="cd02022">
    <property type="entry name" value="DPCK"/>
    <property type="match status" value="1"/>
</dbReference>
<dbReference type="OrthoDB" id="9812943at2"/>
<proteinExistence type="inferred from homology"/>
<reference evidence="5" key="1">
    <citation type="submission" date="2012-04" db="EMBL/GenBank/DDBJ databases">
        <authorList>
            <person name="Borisov I.G."/>
            <person name="Ivanikova N.V."/>
            <person name="Pinevich A.V."/>
        </authorList>
    </citation>
    <scope>NUCLEOTIDE SEQUENCE</scope>
    <source>
        <strain evidence="5">CALU 1027</strain>
    </source>
</reference>
<dbReference type="Gene3D" id="3.40.50.300">
    <property type="entry name" value="P-loop containing nucleotide triphosphate hydrolases"/>
    <property type="match status" value="1"/>
</dbReference>
<comment type="caution">
    <text evidence="5">The sequence shown here is derived from an EMBL/GenBank/DDBJ whole genome shotgun (WGS) entry which is preliminary data.</text>
</comment>
<gene>
    <name evidence="3 5" type="primary">coaE</name>
    <name evidence="5" type="ORF">PROH_04580</name>
</gene>
<keyword evidence="1 3" id="KW-0547">Nucleotide-binding</keyword>
<keyword evidence="3 5" id="KW-0808">Transferase</keyword>
<evidence type="ECO:0000313" key="5">
    <source>
        <dbReference type="EMBL" id="KKJ01573.1"/>
    </source>
</evidence>
<comment type="subcellular location">
    <subcellularLocation>
        <location evidence="3">Cytoplasm</location>
    </subcellularLocation>
</comment>
<keyword evidence="6" id="KW-1185">Reference proteome</keyword>
<evidence type="ECO:0000313" key="6">
    <source>
        <dbReference type="Proteomes" id="UP000034681"/>
    </source>
</evidence>
<dbReference type="EC" id="2.7.1.24" evidence="3 4"/>
<evidence type="ECO:0000256" key="1">
    <source>
        <dbReference type="ARBA" id="ARBA00022741"/>
    </source>
</evidence>
<keyword evidence="3" id="KW-0173">Coenzyme A biosynthesis</keyword>
<comment type="similarity">
    <text evidence="3">Belongs to the CoaE family.</text>
</comment>
<dbReference type="GO" id="GO:0005737">
    <property type="term" value="C:cytoplasm"/>
    <property type="evidence" value="ECO:0007669"/>
    <property type="project" value="UniProtKB-SubCell"/>
</dbReference>
<keyword evidence="3 5" id="KW-0418">Kinase</keyword>